<dbReference type="InterPro" id="IPR035965">
    <property type="entry name" value="PAS-like_dom_sf"/>
</dbReference>
<dbReference type="EMBL" id="FOHU01000005">
    <property type="protein sequence ID" value="SET15400.1"/>
    <property type="molecule type" value="Genomic_DNA"/>
</dbReference>
<feature type="domain" description="4Fe-4S" evidence="6">
    <location>
        <begin position="356"/>
        <end position="417"/>
    </location>
</feature>
<dbReference type="InterPro" id="IPR004108">
    <property type="entry name" value="Fe_hydrogenase_lsu_C"/>
</dbReference>
<keyword evidence="3" id="KW-0408">Iron</keyword>
<dbReference type="InterPro" id="IPR050340">
    <property type="entry name" value="Cytosolic_Fe-S_CAF"/>
</dbReference>
<keyword evidence="4" id="KW-0411">Iron-sulfur</keyword>
<proteinExistence type="predicted"/>
<dbReference type="SUPFAM" id="SSF54862">
    <property type="entry name" value="4Fe-4S ferredoxins"/>
    <property type="match status" value="1"/>
</dbReference>
<dbReference type="SUPFAM" id="SSF53920">
    <property type="entry name" value="Fe-only hydrogenase"/>
    <property type="match status" value="1"/>
</dbReference>
<dbReference type="OrthoDB" id="9798098at2"/>
<dbReference type="InterPro" id="IPR009016">
    <property type="entry name" value="Fe_hydrogenase"/>
</dbReference>
<dbReference type="PANTHER" id="PTHR11615">
    <property type="entry name" value="NITRATE, FORMATE, IRON DEHYDROGENASE"/>
    <property type="match status" value="1"/>
</dbReference>
<dbReference type="STRING" id="426128.SAMN05660297_01517"/>
<dbReference type="GO" id="GO:0046872">
    <property type="term" value="F:metal ion binding"/>
    <property type="evidence" value="ECO:0007669"/>
    <property type="project" value="UniProtKB-KW"/>
</dbReference>
<dbReference type="SMART" id="SM00091">
    <property type="entry name" value="PAS"/>
    <property type="match status" value="1"/>
</dbReference>
<dbReference type="Pfam" id="PF00037">
    <property type="entry name" value="Fer4"/>
    <property type="match status" value="1"/>
</dbReference>
<dbReference type="InterPro" id="IPR000014">
    <property type="entry name" value="PAS"/>
</dbReference>
<keyword evidence="1" id="KW-0004">4Fe-4S</keyword>
<dbReference type="PROSITE" id="PS51656">
    <property type="entry name" value="4FE4S"/>
    <property type="match status" value="1"/>
</dbReference>
<keyword evidence="2" id="KW-0479">Metal-binding</keyword>
<evidence type="ECO:0000256" key="3">
    <source>
        <dbReference type="ARBA" id="ARBA00023004"/>
    </source>
</evidence>
<dbReference type="RefSeq" id="WP_090441712.1">
    <property type="nucleotide sequence ID" value="NZ_FOHU01000005.1"/>
</dbReference>
<evidence type="ECO:0000259" key="5">
    <source>
        <dbReference type="PROSITE" id="PS51379"/>
    </source>
</evidence>
<dbReference type="InterPro" id="IPR017900">
    <property type="entry name" value="4Fe4S_Fe_S_CS"/>
</dbReference>
<dbReference type="InterPro" id="IPR007202">
    <property type="entry name" value="4Fe-4S_dom"/>
</dbReference>
<dbReference type="AlphaFoldDB" id="A0A1I0C7G6"/>
<evidence type="ECO:0000313" key="8">
    <source>
        <dbReference type="Proteomes" id="UP000199568"/>
    </source>
</evidence>
<name>A0A1I0C7G6_9FIRM</name>
<evidence type="ECO:0000259" key="6">
    <source>
        <dbReference type="PROSITE" id="PS51656"/>
    </source>
</evidence>
<keyword evidence="8" id="KW-1185">Reference proteome</keyword>
<dbReference type="Gene3D" id="3.40.950.10">
    <property type="entry name" value="Fe-only Hydrogenase (Larger Subunit), Chain L, domain 3"/>
    <property type="match status" value="1"/>
</dbReference>
<dbReference type="InterPro" id="IPR017896">
    <property type="entry name" value="4Fe4S_Fe-S-bd"/>
</dbReference>
<dbReference type="SUPFAM" id="SSF55785">
    <property type="entry name" value="PYP-like sensor domain (PAS domain)"/>
    <property type="match status" value="1"/>
</dbReference>
<dbReference type="PROSITE" id="PS00198">
    <property type="entry name" value="4FE4S_FER_1"/>
    <property type="match status" value="1"/>
</dbReference>
<dbReference type="Pfam" id="PF04060">
    <property type="entry name" value="FeS"/>
    <property type="match status" value="1"/>
</dbReference>
<dbReference type="PROSITE" id="PS51379">
    <property type="entry name" value="4FE4S_FER_2"/>
    <property type="match status" value="1"/>
</dbReference>
<dbReference type="Gene3D" id="3.30.70.20">
    <property type="match status" value="1"/>
</dbReference>
<evidence type="ECO:0000313" key="7">
    <source>
        <dbReference type="EMBL" id="SET15400.1"/>
    </source>
</evidence>
<dbReference type="Gene3D" id="3.30.450.20">
    <property type="entry name" value="PAS domain"/>
    <property type="match status" value="1"/>
</dbReference>
<evidence type="ECO:0000256" key="1">
    <source>
        <dbReference type="ARBA" id="ARBA00022485"/>
    </source>
</evidence>
<accession>A0A1I0C7G6</accession>
<dbReference type="Gene3D" id="1.10.15.40">
    <property type="entry name" value="Electron transport complex subunit B, putative Fe-S cluster"/>
    <property type="match status" value="1"/>
</dbReference>
<feature type="domain" description="4Fe-4S ferredoxin-type" evidence="5">
    <location>
        <begin position="31"/>
        <end position="60"/>
    </location>
</feature>
<dbReference type="Pfam" id="PF02906">
    <property type="entry name" value="Fe_hyd_lg_C"/>
    <property type="match status" value="1"/>
</dbReference>
<evidence type="ECO:0000256" key="4">
    <source>
        <dbReference type="ARBA" id="ARBA00023014"/>
    </source>
</evidence>
<protein>
    <submittedName>
        <fullName evidence="7">Iron only hydrogenase large subunit, C-terminal domain</fullName>
    </submittedName>
</protein>
<evidence type="ECO:0000256" key="2">
    <source>
        <dbReference type="ARBA" id="ARBA00022723"/>
    </source>
</evidence>
<dbReference type="Pfam" id="PF13188">
    <property type="entry name" value="PAS_8"/>
    <property type="match status" value="1"/>
</dbReference>
<sequence>MSFFDFSRANCKNCYKCLHYCAVKAIKMRDEQAEIVKERCIACGQCFFVCPQDAREVKCDLDDIKAAIKAGKKVIASLAPSFPGAFEIGDNSKMISALKKLGFEIIEETAVGAMVIADLYKTYIEESQHKNIITTSCPSANFLIEQYYPMLTQYMIPLVSPMIAHGKILKRIYGMDSYVVFIGPCISKKIESMDSQHQGVIDGVLTFDELQKWMDSEAIDPNLLEEQPWERISHARGRGFPLGGGILKSVLKNDTLNYESIAVDGIHECIDLLNSLKEGSIEGALVEISVCKGSCIGGPAMPKATRNYFKSKKRVRDYVSSEVVGHSNNDMPIDNISFSKHFSHKAIEKSQASEEEIAAIMKKMGKYNQEDQLNCGSCGYNTCIEKAQAVHEGMAETDMCLPFMRNKAENVANVILDNSPNAILLLDEDMRVKEFNATAERIFRISSIDIKNKAISTILNDSSFYNVKSTKRSIIGKKISYPQYGIVLIHNIIYIENENLILVIMNDMTEEEKHKKELTRVKESTINSAQRVIEKQMRVSQEIASLLGETTAETKVILSRLKKIALEEAGNE</sequence>
<gene>
    <name evidence="7" type="ORF">SAMN05660297_01517</name>
</gene>
<organism evidence="7 8">
    <name type="scientific">Natronincola peptidivorans</name>
    <dbReference type="NCBI Taxonomy" id="426128"/>
    <lineage>
        <taxon>Bacteria</taxon>
        <taxon>Bacillati</taxon>
        <taxon>Bacillota</taxon>
        <taxon>Clostridia</taxon>
        <taxon>Peptostreptococcales</taxon>
        <taxon>Natronincolaceae</taxon>
        <taxon>Natronincola</taxon>
    </lineage>
</organism>
<dbReference type="GO" id="GO:0051539">
    <property type="term" value="F:4 iron, 4 sulfur cluster binding"/>
    <property type="evidence" value="ECO:0007669"/>
    <property type="project" value="UniProtKB-KW"/>
</dbReference>
<reference evidence="7 8" key="1">
    <citation type="submission" date="2016-10" db="EMBL/GenBank/DDBJ databases">
        <authorList>
            <person name="de Groot N.N."/>
        </authorList>
    </citation>
    <scope>NUCLEOTIDE SEQUENCE [LARGE SCALE GENOMIC DNA]</scope>
    <source>
        <strain evidence="7 8">DSM 18979</strain>
    </source>
</reference>
<dbReference type="Proteomes" id="UP000199568">
    <property type="component" value="Unassembled WGS sequence"/>
</dbReference>